<keyword evidence="3 6" id="KW-0812">Transmembrane</keyword>
<accession>A0A9D4TSL7</accession>
<dbReference type="OrthoDB" id="418595at2759"/>
<proteinExistence type="inferred from homology"/>
<evidence type="ECO:0000256" key="4">
    <source>
        <dbReference type="ARBA" id="ARBA00022989"/>
    </source>
</evidence>
<dbReference type="Gene3D" id="1.20.1540.10">
    <property type="entry name" value="Rhomboid-like"/>
    <property type="match status" value="1"/>
</dbReference>
<feature type="transmembrane region" description="Helical" evidence="6">
    <location>
        <begin position="199"/>
        <end position="220"/>
    </location>
</feature>
<evidence type="ECO:0000256" key="2">
    <source>
        <dbReference type="ARBA" id="ARBA00009045"/>
    </source>
</evidence>
<protein>
    <recommendedName>
        <fullName evidence="7">Peptidase S54 rhomboid domain-containing protein</fullName>
    </recommendedName>
</protein>
<sequence length="287" mass="30458">MPLLASHALVGTTRLQCTSSRHETAALRLHRRPPPPHWKTHRHCLVRATNQRDDLGDVADILKKYGGNGSGLSSTSGRAVPAAGAQQAATRKDASSGMGNGLFAILLLNFALFGAANLLHWAPLTGLALNHWRPQWWQFVTATFVHANWQHLSSNAFALLVFGRMVEEEEGVFGLWATYLLAGVGGCIASYLTSPHTHTTSLGASGAVFGCFMVGVLTKFQPSIRKLLEMAILGTFVSQQVLSEFQNATGGGVIVGGMQVGHIAHLAGAAVGVLLVVLLSRLPAAAE</sequence>
<evidence type="ECO:0000256" key="5">
    <source>
        <dbReference type="ARBA" id="ARBA00023136"/>
    </source>
</evidence>
<evidence type="ECO:0000259" key="7">
    <source>
        <dbReference type="Pfam" id="PF01694"/>
    </source>
</evidence>
<feature type="transmembrane region" description="Helical" evidence="6">
    <location>
        <begin position="173"/>
        <end position="193"/>
    </location>
</feature>
<dbReference type="AlphaFoldDB" id="A0A9D4TSL7"/>
<dbReference type="Pfam" id="PF01694">
    <property type="entry name" value="Rhomboid"/>
    <property type="match status" value="1"/>
</dbReference>
<keyword evidence="9" id="KW-1185">Reference proteome</keyword>
<dbReference type="InterPro" id="IPR035952">
    <property type="entry name" value="Rhomboid-like_sf"/>
</dbReference>
<dbReference type="Proteomes" id="UP001055712">
    <property type="component" value="Unassembled WGS sequence"/>
</dbReference>
<feature type="domain" description="Peptidase S54 rhomboid" evidence="7">
    <location>
        <begin position="134"/>
        <end position="281"/>
    </location>
</feature>
<dbReference type="InterPro" id="IPR022764">
    <property type="entry name" value="Peptidase_S54_rhomboid_dom"/>
</dbReference>
<dbReference type="SUPFAM" id="SSF144091">
    <property type="entry name" value="Rhomboid-like"/>
    <property type="match status" value="1"/>
</dbReference>
<dbReference type="GO" id="GO:0016020">
    <property type="term" value="C:membrane"/>
    <property type="evidence" value="ECO:0007669"/>
    <property type="project" value="UniProtKB-SubCell"/>
</dbReference>
<dbReference type="GO" id="GO:0004252">
    <property type="term" value="F:serine-type endopeptidase activity"/>
    <property type="evidence" value="ECO:0007669"/>
    <property type="project" value="InterPro"/>
</dbReference>
<evidence type="ECO:0000256" key="1">
    <source>
        <dbReference type="ARBA" id="ARBA00004141"/>
    </source>
</evidence>
<feature type="transmembrane region" description="Helical" evidence="6">
    <location>
        <begin position="101"/>
        <end position="124"/>
    </location>
</feature>
<name>A0A9D4TSL7_CHLVU</name>
<reference evidence="8" key="1">
    <citation type="journal article" date="2019" name="Plant J.">
        <title>Chlorella vulgaris genome assembly and annotation reveals the molecular basis for metabolic acclimation to high light conditions.</title>
        <authorList>
            <person name="Cecchin M."/>
            <person name="Marcolungo L."/>
            <person name="Rossato M."/>
            <person name="Girolomoni L."/>
            <person name="Cosentino E."/>
            <person name="Cuine S."/>
            <person name="Li-Beisson Y."/>
            <person name="Delledonne M."/>
            <person name="Ballottari M."/>
        </authorList>
    </citation>
    <scope>NUCLEOTIDE SEQUENCE</scope>
    <source>
        <strain evidence="8">211/11P</strain>
    </source>
</reference>
<dbReference type="EMBL" id="SIDB01000004">
    <property type="protein sequence ID" value="KAI3433552.1"/>
    <property type="molecule type" value="Genomic_DNA"/>
</dbReference>
<comment type="caution">
    <text evidence="8">The sequence shown here is derived from an EMBL/GenBank/DDBJ whole genome shotgun (WGS) entry which is preliminary data.</text>
</comment>
<evidence type="ECO:0000313" key="8">
    <source>
        <dbReference type="EMBL" id="KAI3433552.1"/>
    </source>
</evidence>
<keyword evidence="5 6" id="KW-0472">Membrane</keyword>
<evidence type="ECO:0000256" key="6">
    <source>
        <dbReference type="SAM" id="Phobius"/>
    </source>
</evidence>
<gene>
    <name evidence="8" type="ORF">D9Q98_003363</name>
</gene>
<feature type="transmembrane region" description="Helical" evidence="6">
    <location>
        <begin position="263"/>
        <end position="282"/>
    </location>
</feature>
<dbReference type="PANTHER" id="PTHR43066">
    <property type="entry name" value="RHOMBOID-RELATED PROTEIN"/>
    <property type="match status" value="1"/>
</dbReference>
<keyword evidence="4 6" id="KW-1133">Transmembrane helix</keyword>
<evidence type="ECO:0000256" key="3">
    <source>
        <dbReference type="ARBA" id="ARBA00022692"/>
    </source>
</evidence>
<comment type="subcellular location">
    <subcellularLocation>
        <location evidence="1">Membrane</location>
        <topology evidence="1">Multi-pass membrane protein</topology>
    </subcellularLocation>
</comment>
<dbReference type="FunFam" id="1.20.1540.10:FF:000013">
    <property type="entry name" value="Rhomboid protease aarA"/>
    <property type="match status" value="1"/>
</dbReference>
<evidence type="ECO:0000313" key="9">
    <source>
        <dbReference type="Proteomes" id="UP001055712"/>
    </source>
</evidence>
<comment type="similarity">
    <text evidence="2">Belongs to the peptidase S54 family.</text>
</comment>
<dbReference type="PANTHER" id="PTHR43066:SF5">
    <property type="entry name" value="RHOMBOID-LIKE PROTEIN 11, CHLOROPLASTIC-RELATED"/>
    <property type="match status" value="1"/>
</dbReference>
<organism evidence="8 9">
    <name type="scientific">Chlorella vulgaris</name>
    <name type="common">Green alga</name>
    <dbReference type="NCBI Taxonomy" id="3077"/>
    <lineage>
        <taxon>Eukaryota</taxon>
        <taxon>Viridiplantae</taxon>
        <taxon>Chlorophyta</taxon>
        <taxon>core chlorophytes</taxon>
        <taxon>Trebouxiophyceae</taxon>
        <taxon>Chlorellales</taxon>
        <taxon>Chlorellaceae</taxon>
        <taxon>Chlorella clade</taxon>
        <taxon>Chlorella</taxon>
    </lineage>
</organism>
<reference evidence="8" key="2">
    <citation type="submission" date="2020-11" db="EMBL/GenBank/DDBJ databases">
        <authorList>
            <person name="Cecchin M."/>
            <person name="Marcolungo L."/>
            <person name="Rossato M."/>
            <person name="Girolomoni L."/>
            <person name="Cosentino E."/>
            <person name="Cuine S."/>
            <person name="Li-Beisson Y."/>
            <person name="Delledonne M."/>
            <person name="Ballottari M."/>
        </authorList>
    </citation>
    <scope>NUCLEOTIDE SEQUENCE</scope>
    <source>
        <strain evidence="8">211/11P</strain>
        <tissue evidence="8">Whole cell</tissue>
    </source>
</reference>